<comment type="caution">
    <text evidence="2">The sequence shown here is derived from an EMBL/GenBank/DDBJ whole genome shotgun (WGS) entry which is preliminary data.</text>
</comment>
<evidence type="ECO:0000256" key="1">
    <source>
        <dbReference type="SAM" id="SignalP"/>
    </source>
</evidence>
<evidence type="ECO:0000313" key="3">
    <source>
        <dbReference type="Proteomes" id="UP000828390"/>
    </source>
</evidence>
<dbReference type="AlphaFoldDB" id="A0A9D4M8S4"/>
<keyword evidence="3" id="KW-1185">Reference proteome</keyword>
<organism evidence="2 3">
    <name type="scientific">Dreissena polymorpha</name>
    <name type="common">Zebra mussel</name>
    <name type="synonym">Mytilus polymorpha</name>
    <dbReference type="NCBI Taxonomy" id="45954"/>
    <lineage>
        <taxon>Eukaryota</taxon>
        <taxon>Metazoa</taxon>
        <taxon>Spiralia</taxon>
        <taxon>Lophotrochozoa</taxon>
        <taxon>Mollusca</taxon>
        <taxon>Bivalvia</taxon>
        <taxon>Autobranchia</taxon>
        <taxon>Heteroconchia</taxon>
        <taxon>Euheterodonta</taxon>
        <taxon>Imparidentia</taxon>
        <taxon>Neoheterodontei</taxon>
        <taxon>Myida</taxon>
        <taxon>Dreissenoidea</taxon>
        <taxon>Dreissenidae</taxon>
        <taxon>Dreissena</taxon>
    </lineage>
</organism>
<dbReference type="EMBL" id="JAIWYP010000002">
    <property type="protein sequence ID" value="KAH3871983.1"/>
    <property type="molecule type" value="Genomic_DNA"/>
</dbReference>
<feature type="chain" id="PRO_5039490963" evidence="1">
    <location>
        <begin position="18"/>
        <end position="91"/>
    </location>
</feature>
<dbReference type="Proteomes" id="UP000828390">
    <property type="component" value="Unassembled WGS sequence"/>
</dbReference>
<evidence type="ECO:0000313" key="2">
    <source>
        <dbReference type="EMBL" id="KAH3871983.1"/>
    </source>
</evidence>
<gene>
    <name evidence="2" type="ORF">DPMN_035198</name>
</gene>
<accession>A0A9D4M8S4</accession>
<keyword evidence="1" id="KW-0732">Signal</keyword>
<reference evidence="2" key="1">
    <citation type="journal article" date="2019" name="bioRxiv">
        <title>The Genome of the Zebra Mussel, Dreissena polymorpha: A Resource for Invasive Species Research.</title>
        <authorList>
            <person name="McCartney M.A."/>
            <person name="Auch B."/>
            <person name="Kono T."/>
            <person name="Mallez S."/>
            <person name="Zhang Y."/>
            <person name="Obille A."/>
            <person name="Becker A."/>
            <person name="Abrahante J.E."/>
            <person name="Garbe J."/>
            <person name="Badalamenti J.P."/>
            <person name="Herman A."/>
            <person name="Mangelson H."/>
            <person name="Liachko I."/>
            <person name="Sullivan S."/>
            <person name="Sone E.D."/>
            <person name="Koren S."/>
            <person name="Silverstein K.A.T."/>
            <person name="Beckman K.B."/>
            <person name="Gohl D.M."/>
        </authorList>
    </citation>
    <scope>NUCLEOTIDE SEQUENCE</scope>
    <source>
        <strain evidence="2">Duluth1</strain>
        <tissue evidence="2">Whole animal</tissue>
    </source>
</reference>
<sequence>MNMFMILFCAFVALKSAKRIRDTSFDGESICDKSVYHGHVGMGSTIRATFNSSTDVLKVVKGKLRSRLDNIRQPAIDTIPALNIISNKSTA</sequence>
<feature type="signal peptide" evidence="1">
    <location>
        <begin position="1"/>
        <end position="17"/>
    </location>
</feature>
<name>A0A9D4M8S4_DREPO</name>
<proteinExistence type="predicted"/>
<reference evidence="2" key="2">
    <citation type="submission" date="2020-11" db="EMBL/GenBank/DDBJ databases">
        <authorList>
            <person name="McCartney M.A."/>
            <person name="Auch B."/>
            <person name="Kono T."/>
            <person name="Mallez S."/>
            <person name="Becker A."/>
            <person name="Gohl D.M."/>
            <person name="Silverstein K.A.T."/>
            <person name="Koren S."/>
            <person name="Bechman K.B."/>
            <person name="Herman A."/>
            <person name="Abrahante J.E."/>
            <person name="Garbe J."/>
        </authorList>
    </citation>
    <scope>NUCLEOTIDE SEQUENCE</scope>
    <source>
        <strain evidence="2">Duluth1</strain>
        <tissue evidence="2">Whole animal</tissue>
    </source>
</reference>
<protein>
    <submittedName>
        <fullName evidence="2">Uncharacterized protein</fullName>
    </submittedName>
</protein>